<dbReference type="EMBL" id="CM032188">
    <property type="protein sequence ID" value="KAG7088320.1"/>
    <property type="molecule type" value="Genomic_DNA"/>
</dbReference>
<feature type="compositionally biased region" description="Basic and acidic residues" evidence="1">
    <location>
        <begin position="216"/>
        <end position="227"/>
    </location>
</feature>
<dbReference type="GO" id="GO:0003676">
    <property type="term" value="F:nucleic acid binding"/>
    <property type="evidence" value="ECO:0007669"/>
    <property type="project" value="InterPro"/>
</dbReference>
<evidence type="ECO:0000313" key="5">
    <source>
        <dbReference type="Proteomes" id="UP001049176"/>
    </source>
</evidence>
<evidence type="ECO:0000256" key="1">
    <source>
        <dbReference type="SAM" id="MobiDB-lite"/>
    </source>
</evidence>
<feature type="domain" description="G-patch" evidence="3">
    <location>
        <begin position="5"/>
        <end position="46"/>
    </location>
</feature>
<name>A0A9P7RRE6_9AGAR</name>
<sequence length="332" mass="37069">MPLDGHSYLVSQGWSGRGTGLRQGAITRPITISQKKSLAGLGKDRDEAFPFWDQSVLIFSYTSVVLIASCISLFSVASKSIQVKISNDSEHTSDSDEKSTSDTTIKRTTTGLLCNRRPNDCQTPATSGSSTPTQMNIPKSKSSLIALAKREAAKRNLYSRFYCGPVLHPKSEAPSPSPRTGESLSADHSQSRTKGNNKAPEKEREKGKSSRKKKRKADEENNEIEKRERKRRKKELKQLEKLEKKVKKASSVLLASEDTPDCVGKIERRKRKEERLQRKLELKPLVTPEGVPKSSEESVDVKSRAEKDADTILDSVQENDFPRAKKKRRTDG</sequence>
<feature type="compositionally biased region" description="Basic and acidic residues" evidence="1">
    <location>
        <begin position="87"/>
        <end position="100"/>
    </location>
</feature>
<feature type="compositionally biased region" description="Basic and acidic residues" evidence="1">
    <location>
        <begin position="199"/>
        <end position="208"/>
    </location>
</feature>
<organism evidence="4 5">
    <name type="scientific">Marasmius oreades</name>
    <name type="common">fairy-ring Marasmius</name>
    <dbReference type="NCBI Taxonomy" id="181124"/>
    <lineage>
        <taxon>Eukaryota</taxon>
        <taxon>Fungi</taxon>
        <taxon>Dikarya</taxon>
        <taxon>Basidiomycota</taxon>
        <taxon>Agaricomycotina</taxon>
        <taxon>Agaricomycetes</taxon>
        <taxon>Agaricomycetidae</taxon>
        <taxon>Agaricales</taxon>
        <taxon>Marasmiineae</taxon>
        <taxon>Marasmiaceae</taxon>
        <taxon>Marasmius</taxon>
    </lineage>
</organism>
<keyword evidence="2" id="KW-0812">Transmembrane</keyword>
<reference evidence="4" key="1">
    <citation type="journal article" date="2021" name="Genome Biol. Evol.">
        <title>The assembled and annotated genome of the fairy-ring fungus Marasmius oreades.</title>
        <authorList>
            <person name="Hiltunen M."/>
            <person name="Ament-Velasquez S.L."/>
            <person name="Johannesson H."/>
        </authorList>
    </citation>
    <scope>NUCLEOTIDE SEQUENCE</scope>
    <source>
        <strain evidence="4">03SP1</strain>
    </source>
</reference>
<feature type="compositionally biased region" description="Low complexity" evidence="1">
    <location>
        <begin position="101"/>
        <end position="110"/>
    </location>
</feature>
<keyword evidence="2" id="KW-1133">Transmembrane helix</keyword>
<feature type="compositionally biased region" description="Basic and acidic residues" evidence="1">
    <location>
        <begin position="273"/>
        <end position="282"/>
    </location>
</feature>
<dbReference type="RefSeq" id="XP_043004791.1">
    <property type="nucleotide sequence ID" value="XM_043157424.1"/>
</dbReference>
<dbReference type="InterPro" id="IPR000467">
    <property type="entry name" value="G_patch_dom"/>
</dbReference>
<dbReference type="Proteomes" id="UP001049176">
    <property type="component" value="Chromosome 8"/>
</dbReference>
<comment type="caution">
    <text evidence="4">The sequence shown here is derived from an EMBL/GenBank/DDBJ whole genome shotgun (WGS) entry which is preliminary data.</text>
</comment>
<feature type="compositionally biased region" description="Polar residues" evidence="1">
    <location>
        <begin position="120"/>
        <end position="139"/>
    </location>
</feature>
<evidence type="ECO:0000259" key="3">
    <source>
        <dbReference type="PROSITE" id="PS50174"/>
    </source>
</evidence>
<dbReference type="AlphaFoldDB" id="A0A9P7RRE6"/>
<dbReference type="OrthoDB" id="3366546at2759"/>
<evidence type="ECO:0000256" key="2">
    <source>
        <dbReference type="SAM" id="Phobius"/>
    </source>
</evidence>
<dbReference type="PROSITE" id="PS50174">
    <property type="entry name" value="G_PATCH"/>
    <property type="match status" value="1"/>
</dbReference>
<gene>
    <name evidence="4" type="ORF">E1B28_012329</name>
</gene>
<feature type="region of interest" description="Disordered" evidence="1">
    <location>
        <begin position="86"/>
        <end position="139"/>
    </location>
</feature>
<dbReference type="KEGG" id="more:E1B28_012329"/>
<evidence type="ECO:0000313" key="4">
    <source>
        <dbReference type="EMBL" id="KAG7088320.1"/>
    </source>
</evidence>
<feature type="compositionally biased region" description="Polar residues" evidence="1">
    <location>
        <begin position="178"/>
        <end position="196"/>
    </location>
</feature>
<accession>A0A9P7RRE6</accession>
<keyword evidence="5" id="KW-1185">Reference proteome</keyword>
<feature type="compositionally biased region" description="Basic and acidic residues" evidence="1">
    <location>
        <begin position="294"/>
        <end position="310"/>
    </location>
</feature>
<feature type="transmembrane region" description="Helical" evidence="2">
    <location>
        <begin position="56"/>
        <end position="77"/>
    </location>
</feature>
<dbReference type="GeneID" id="66081404"/>
<proteinExistence type="predicted"/>
<feature type="region of interest" description="Disordered" evidence="1">
    <location>
        <begin position="167"/>
        <end position="332"/>
    </location>
</feature>
<keyword evidence="2" id="KW-0472">Membrane</keyword>
<protein>
    <recommendedName>
        <fullName evidence="3">G-patch domain-containing protein</fullName>
    </recommendedName>
</protein>